<dbReference type="eggNOG" id="KOG0160">
    <property type="taxonomic scope" value="Eukaryota"/>
</dbReference>
<dbReference type="Pfam" id="PF25966">
    <property type="entry name" value="Myo5a"/>
    <property type="match status" value="1"/>
</dbReference>
<keyword evidence="1" id="KW-0175">Coiled coil</keyword>
<dbReference type="AlphaFoldDB" id="E9GBU1"/>
<evidence type="ECO:0000313" key="5">
    <source>
        <dbReference type="Proteomes" id="UP000000305"/>
    </source>
</evidence>
<dbReference type="Pfam" id="PF01843">
    <property type="entry name" value="DIL"/>
    <property type="match status" value="1"/>
</dbReference>
<dbReference type="HOGENOM" id="CLU_590890_0_0_1"/>
<dbReference type="InterPro" id="IPR052072">
    <property type="entry name" value="Vascular_dev_regulator"/>
</dbReference>
<protein>
    <recommendedName>
        <fullName evidence="3">Dilute domain-containing protein</fullName>
    </recommendedName>
</protein>
<dbReference type="GO" id="GO:0051015">
    <property type="term" value="F:actin filament binding"/>
    <property type="evidence" value="ECO:0000318"/>
    <property type="project" value="GO_Central"/>
</dbReference>
<proteinExistence type="predicted"/>
<dbReference type="STRING" id="6669.E9GBU1"/>
<evidence type="ECO:0000259" key="3">
    <source>
        <dbReference type="PROSITE" id="PS51126"/>
    </source>
</evidence>
<dbReference type="GO" id="GO:0030048">
    <property type="term" value="P:actin filament-based movement"/>
    <property type="evidence" value="ECO:0000318"/>
    <property type="project" value="GO_Central"/>
</dbReference>
<feature type="coiled-coil region" evidence="1">
    <location>
        <begin position="71"/>
        <end position="140"/>
    </location>
</feature>
<dbReference type="PANTHER" id="PTHR16027:SF6">
    <property type="entry name" value="DILUTE DOMAIN-CONTAINING PROTEIN"/>
    <property type="match status" value="1"/>
</dbReference>
<gene>
    <name evidence="4" type="ORF">DAPPUDRAFT_100969</name>
</gene>
<dbReference type="EMBL" id="GL732538">
    <property type="protein sequence ID" value="EFX83099.1"/>
    <property type="molecule type" value="Genomic_DNA"/>
</dbReference>
<accession>E9GBU1</accession>
<dbReference type="GO" id="GO:0007423">
    <property type="term" value="P:sensory organ development"/>
    <property type="evidence" value="ECO:0000318"/>
    <property type="project" value="GO_Central"/>
</dbReference>
<dbReference type="GO" id="GO:0007605">
    <property type="term" value="P:sensory perception of sound"/>
    <property type="evidence" value="ECO:0000318"/>
    <property type="project" value="GO_Central"/>
</dbReference>
<dbReference type="PROSITE" id="PS51126">
    <property type="entry name" value="DILUTE"/>
    <property type="match status" value="1"/>
</dbReference>
<evidence type="ECO:0000256" key="1">
    <source>
        <dbReference type="SAM" id="Coils"/>
    </source>
</evidence>
<dbReference type="InterPro" id="IPR002710">
    <property type="entry name" value="Dilute_dom"/>
</dbReference>
<dbReference type="KEGG" id="dpx:DAPPUDRAFT_100969"/>
<evidence type="ECO:0000256" key="2">
    <source>
        <dbReference type="SAM" id="MobiDB-lite"/>
    </source>
</evidence>
<organism evidence="4 5">
    <name type="scientific">Daphnia pulex</name>
    <name type="common">Water flea</name>
    <dbReference type="NCBI Taxonomy" id="6669"/>
    <lineage>
        <taxon>Eukaryota</taxon>
        <taxon>Metazoa</taxon>
        <taxon>Ecdysozoa</taxon>
        <taxon>Arthropoda</taxon>
        <taxon>Crustacea</taxon>
        <taxon>Branchiopoda</taxon>
        <taxon>Diplostraca</taxon>
        <taxon>Cladocera</taxon>
        <taxon>Anomopoda</taxon>
        <taxon>Daphniidae</taxon>
        <taxon>Daphnia</taxon>
    </lineage>
</organism>
<dbReference type="GO" id="GO:0007015">
    <property type="term" value="P:actin filament organization"/>
    <property type="evidence" value="ECO:0000318"/>
    <property type="project" value="GO_Central"/>
</dbReference>
<sequence length="463" mass="53971">MSLVANKRRSGWKKLKDNLNTFMRNQEKAARVVKLFVVILARFVHPEDDGDGNGSIRHVPNRSDSEDVGLVLKLQQRLKTVEKDKASLATRVEELERESPTADVRRAQDMIRLQELEMENAKIKDDLKNLRRQAATENEVQLPRSLDMLMSQFDAMSDELDRRREECEPWWLTRLLEVTLEKNDLLSEQLKKYRSQMKLAKKVKQEGVPAENQEASPEVHETVHSTRWIERSESPLPVVRKKETNYLGMFDFNVDDEEQIARNLVYATRKSVNAIRRLIKKRHEDLDTLVVWLVNTCRLVDSLKQYSGEKTFQEENDTLKQNEQCLRNFDLSNYRQAVIKCMEERVQKLIVTAVLEHDHISHLLRKLTIFHQVLQLYGVDPTLIAQAFRQDIHGQDTMSACIVDTLQPIIQAAWLLHLLQARESDDDIRHICTMCSRLTSAQIIKILNLYTPADELEDRIPIF</sequence>
<dbReference type="InterPro" id="IPR058662">
    <property type="entry name" value="Myo5a/b_dom"/>
</dbReference>
<dbReference type="PhylomeDB" id="E9GBU1"/>
<dbReference type="GO" id="GO:0005902">
    <property type="term" value="C:microvillus"/>
    <property type="evidence" value="ECO:0000318"/>
    <property type="project" value="GO_Central"/>
</dbReference>
<keyword evidence="5" id="KW-1185">Reference proteome</keyword>
<feature type="compositionally biased region" description="Basic and acidic residues" evidence="2">
    <location>
        <begin position="217"/>
        <end position="227"/>
    </location>
</feature>
<dbReference type="OrthoDB" id="6108017at2759"/>
<dbReference type="GO" id="GO:0016020">
    <property type="term" value="C:membrane"/>
    <property type="evidence" value="ECO:0000318"/>
    <property type="project" value="GO_Central"/>
</dbReference>
<evidence type="ECO:0000313" key="4">
    <source>
        <dbReference type="EMBL" id="EFX83099.1"/>
    </source>
</evidence>
<dbReference type="Proteomes" id="UP000000305">
    <property type="component" value="Unassembled WGS sequence"/>
</dbReference>
<feature type="region of interest" description="Disordered" evidence="2">
    <location>
        <begin position="204"/>
        <end position="227"/>
    </location>
</feature>
<reference evidence="4 5" key="1">
    <citation type="journal article" date="2011" name="Science">
        <title>The ecoresponsive genome of Daphnia pulex.</title>
        <authorList>
            <person name="Colbourne J.K."/>
            <person name="Pfrender M.E."/>
            <person name="Gilbert D."/>
            <person name="Thomas W.K."/>
            <person name="Tucker A."/>
            <person name="Oakley T.H."/>
            <person name="Tokishita S."/>
            <person name="Aerts A."/>
            <person name="Arnold G.J."/>
            <person name="Basu M.K."/>
            <person name="Bauer D.J."/>
            <person name="Caceres C.E."/>
            <person name="Carmel L."/>
            <person name="Casola C."/>
            <person name="Choi J.H."/>
            <person name="Detter J.C."/>
            <person name="Dong Q."/>
            <person name="Dusheyko S."/>
            <person name="Eads B.D."/>
            <person name="Frohlich T."/>
            <person name="Geiler-Samerotte K.A."/>
            <person name="Gerlach D."/>
            <person name="Hatcher P."/>
            <person name="Jogdeo S."/>
            <person name="Krijgsveld J."/>
            <person name="Kriventseva E.V."/>
            <person name="Kultz D."/>
            <person name="Laforsch C."/>
            <person name="Lindquist E."/>
            <person name="Lopez J."/>
            <person name="Manak J.R."/>
            <person name="Muller J."/>
            <person name="Pangilinan J."/>
            <person name="Patwardhan R.P."/>
            <person name="Pitluck S."/>
            <person name="Pritham E.J."/>
            <person name="Rechtsteiner A."/>
            <person name="Rho M."/>
            <person name="Rogozin I.B."/>
            <person name="Sakarya O."/>
            <person name="Salamov A."/>
            <person name="Schaack S."/>
            <person name="Shapiro H."/>
            <person name="Shiga Y."/>
            <person name="Skalitzky C."/>
            <person name="Smith Z."/>
            <person name="Souvorov A."/>
            <person name="Sung W."/>
            <person name="Tang Z."/>
            <person name="Tsuchiya D."/>
            <person name="Tu H."/>
            <person name="Vos H."/>
            <person name="Wang M."/>
            <person name="Wolf Y.I."/>
            <person name="Yamagata H."/>
            <person name="Yamada T."/>
            <person name="Ye Y."/>
            <person name="Shaw J.R."/>
            <person name="Andrews J."/>
            <person name="Crease T.J."/>
            <person name="Tang H."/>
            <person name="Lucas S.M."/>
            <person name="Robertson H.M."/>
            <person name="Bork P."/>
            <person name="Koonin E.V."/>
            <person name="Zdobnov E.M."/>
            <person name="Grigoriev I.V."/>
            <person name="Lynch M."/>
            <person name="Boore J.L."/>
        </authorList>
    </citation>
    <scope>NUCLEOTIDE SEQUENCE [LARGE SCALE GENOMIC DNA]</scope>
</reference>
<feature type="coiled-coil region" evidence="1">
    <location>
        <begin position="176"/>
        <end position="203"/>
    </location>
</feature>
<dbReference type="GO" id="GO:0000146">
    <property type="term" value="F:microfilament motor activity"/>
    <property type="evidence" value="ECO:0000318"/>
    <property type="project" value="GO_Central"/>
</dbReference>
<feature type="domain" description="Dilute" evidence="3">
    <location>
        <begin position="269"/>
        <end position="463"/>
    </location>
</feature>
<dbReference type="InParanoid" id="E9GBU1"/>
<name>E9GBU1_DAPPU</name>
<dbReference type="PANTHER" id="PTHR16027">
    <property type="entry name" value="DILUTE DOMAIN-CONTAINING PROTEIN YPR089W"/>
    <property type="match status" value="1"/>
</dbReference>
<dbReference type="GO" id="GO:0006897">
    <property type="term" value="P:endocytosis"/>
    <property type="evidence" value="ECO:0000318"/>
    <property type="project" value="GO_Central"/>
</dbReference>
<dbReference type="GO" id="GO:0015629">
    <property type="term" value="C:actin cytoskeleton"/>
    <property type="evidence" value="ECO:0000318"/>
    <property type="project" value="GO_Central"/>
</dbReference>
<dbReference type="GO" id="GO:0005737">
    <property type="term" value="C:cytoplasm"/>
    <property type="evidence" value="ECO:0000318"/>
    <property type="project" value="GO_Central"/>
</dbReference>